<proteinExistence type="predicted"/>
<evidence type="ECO:0000256" key="2">
    <source>
        <dbReference type="SAM" id="SignalP"/>
    </source>
</evidence>
<sequence>MYCCWWLFTLAVSAAALSKVFCFSPLQCSFRDHIVRLRSNSKGHLCCFSSNEDNDNEIDIEKYLDQKFEAFIQSPRFEKMMDDRIKAALGSPKDLGKSPSSKAGESEYTDEDLIETRALMEKYGASGFSNIDKRLMSGYVPALKRKKALLKERLSVNHGVIDAEAERAATVLEKVAPLAEPALQGQALLQGRYRLLSAPRTLCPAYGPPGRRPLPGLLGAAFPALAPRINDAFNVDTEDGGDLNVQIECSSIEFEFPDLLFGKEEERVALEKAKQDAEQDFSSPPPIKIKVSRIFSGVDGLDGLHGELFMSGNFKTASDGKGFLGAFDNLSVVLDGTPAGGLKKQMKELGFKNILTVWNYSKKDPAFMQGRDLEIPFLDQDTIILKYDYTTDSRENMHLAVGEKENDD</sequence>
<gene>
    <name evidence="3" type="ORF">HAKA00212_LOCUS12600</name>
</gene>
<organism evidence="3">
    <name type="scientific">Heterosigma akashiwo</name>
    <name type="common">Chromophytic alga</name>
    <name type="synonym">Heterosigma carterae</name>
    <dbReference type="NCBI Taxonomy" id="2829"/>
    <lineage>
        <taxon>Eukaryota</taxon>
        <taxon>Sar</taxon>
        <taxon>Stramenopiles</taxon>
        <taxon>Ochrophyta</taxon>
        <taxon>Raphidophyceae</taxon>
        <taxon>Chattonellales</taxon>
        <taxon>Chattonellaceae</taxon>
        <taxon>Heterosigma</taxon>
    </lineage>
</organism>
<evidence type="ECO:0000313" key="3">
    <source>
        <dbReference type="EMBL" id="CAE0633887.1"/>
    </source>
</evidence>
<feature type="region of interest" description="Disordered" evidence="1">
    <location>
        <begin position="89"/>
        <end position="109"/>
    </location>
</feature>
<evidence type="ECO:0000256" key="1">
    <source>
        <dbReference type="SAM" id="MobiDB-lite"/>
    </source>
</evidence>
<feature type="chain" id="PRO_5031002420" evidence="2">
    <location>
        <begin position="23"/>
        <end position="408"/>
    </location>
</feature>
<feature type="signal peptide" evidence="2">
    <location>
        <begin position="1"/>
        <end position="22"/>
    </location>
</feature>
<keyword evidence="2" id="KW-0732">Signal</keyword>
<dbReference type="AlphaFoldDB" id="A0A7S3XVY2"/>
<reference evidence="3" key="1">
    <citation type="submission" date="2021-01" db="EMBL/GenBank/DDBJ databases">
        <authorList>
            <person name="Corre E."/>
            <person name="Pelletier E."/>
            <person name="Niang G."/>
            <person name="Scheremetjew M."/>
            <person name="Finn R."/>
            <person name="Kale V."/>
            <person name="Holt S."/>
            <person name="Cochrane G."/>
            <person name="Meng A."/>
            <person name="Brown T."/>
            <person name="Cohen L."/>
        </authorList>
    </citation>
    <scope>NUCLEOTIDE SEQUENCE</scope>
    <source>
        <strain evidence="3">CCMP3107</strain>
    </source>
</reference>
<dbReference type="EMBL" id="HBIU01027335">
    <property type="protein sequence ID" value="CAE0633887.1"/>
    <property type="molecule type" value="Transcribed_RNA"/>
</dbReference>
<name>A0A7S3XVY2_HETAK</name>
<protein>
    <submittedName>
        <fullName evidence="3">Uncharacterized protein</fullName>
    </submittedName>
</protein>
<accession>A0A7S3XVY2</accession>